<proteinExistence type="predicted"/>
<keyword evidence="3" id="KW-1185">Reference proteome</keyword>
<accession>A0A196SIX5</accession>
<protein>
    <submittedName>
        <fullName evidence="2">Uncharacterized protein</fullName>
    </submittedName>
</protein>
<dbReference type="AlphaFoldDB" id="A0A196SIX5"/>
<evidence type="ECO:0000313" key="1">
    <source>
        <dbReference type="EMBL" id="OAO16549.1"/>
    </source>
</evidence>
<gene>
    <name evidence="2" type="ORF">AV274_1273</name>
    <name evidence="1" type="ORF">AV274_1724</name>
</gene>
<dbReference type="Proteomes" id="UP000078348">
    <property type="component" value="Unassembled WGS sequence"/>
</dbReference>
<dbReference type="EMBL" id="LXWW01000051">
    <property type="protein sequence ID" value="OAO16990.1"/>
    <property type="molecule type" value="Genomic_DNA"/>
</dbReference>
<evidence type="ECO:0000313" key="2">
    <source>
        <dbReference type="EMBL" id="OAO16990.1"/>
    </source>
</evidence>
<organism evidence="2 3">
    <name type="scientific">Blastocystis sp. subtype 1 (strain ATCC 50177 / NandII)</name>
    <dbReference type="NCBI Taxonomy" id="478820"/>
    <lineage>
        <taxon>Eukaryota</taxon>
        <taxon>Sar</taxon>
        <taxon>Stramenopiles</taxon>
        <taxon>Bigyra</taxon>
        <taxon>Opalozoa</taxon>
        <taxon>Opalinata</taxon>
        <taxon>Blastocystidae</taxon>
        <taxon>Blastocystis</taxon>
    </lineage>
</organism>
<sequence length="223" mass="25696">MDTKGGRSAPRAENLIAYLKSHPTARVAYNSQRKEELIEGYWCKHCGWITESTTPHQNNCLYRKHEYNSATYPKEVYAFLDAAPDMADNYEEGDMAEWYSLFGHYGSLLDAPILPDVFEEKEEEIEEAVDDVELPIQELIRFWVRICSDKENRIDASGVRAVRECLDMFLERVLELANEESLRRTCNEPNRVLVPSLVEGIIPKCSYLEFISNSGLLKPEHID</sequence>
<comment type="caution">
    <text evidence="2">The sequence shown here is derived from an EMBL/GenBank/DDBJ whole genome shotgun (WGS) entry which is preliminary data.</text>
</comment>
<evidence type="ECO:0000313" key="3">
    <source>
        <dbReference type="Proteomes" id="UP000078348"/>
    </source>
</evidence>
<reference evidence="2 3" key="1">
    <citation type="submission" date="2016-05" db="EMBL/GenBank/DDBJ databases">
        <title>Nuclear genome of Blastocystis sp. subtype 1 NandII.</title>
        <authorList>
            <person name="Gentekaki E."/>
            <person name="Curtis B."/>
            <person name="Stairs C."/>
            <person name="Eme L."/>
            <person name="Herman E."/>
            <person name="Klimes V."/>
            <person name="Arias M.C."/>
            <person name="Elias M."/>
            <person name="Hilliou F."/>
            <person name="Klute M."/>
            <person name="Malik S.-B."/>
            <person name="Pightling A."/>
            <person name="Rachubinski R."/>
            <person name="Salas D."/>
            <person name="Schlacht A."/>
            <person name="Suga H."/>
            <person name="Archibald J."/>
            <person name="Ball S.G."/>
            <person name="Clark G."/>
            <person name="Dacks J."/>
            <person name="Van Der Giezen M."/>
            <person name="Tsaousis A."/>
            <person name="Roger A."/>
        </authorList>
    </citation>
    <scope>NUCLEOTIDE SEQUENCE [LARGE SCALE GENOMIC DNA]</scope>
    <source>
        <strain evidence="3">ATCC 50177 / NandII</strain>
        <strain evidence="2">NandII</strain>
    </source>
</reference>
<name>A0A196SIX5_BLAHN</name>
<dbReference type="EMBL" id="LXWW01000075">
    <property type="protein sequence ID" value="OAO16549.1"/>
    <property type="molecule type" value="Genomic_DNA"/>
</dbReference>